<dbReference type="STRING" id="994479.GCA_000194155_02737"/>
<dbReference type="Proteomes" id="UP000233786">
    <property type="component" value="Unassembled WGS sequence"/>
</dbReference>
<sequence length="109" mass="12088">MASFQARPKPHTSGVNQTLGSPVGAAGQSCNPLSPLYRFLDDWLPQRKLIVEQWTRELSSEPDRPLQVFDGANAKWLRSAADLRIGLDLAAEPGYWNLVSFLPPSITVR</sequence>
<protein>
    <submittedName>
        <fullName evidence="2">Uncharacterized protein</fullName>
    </submittedName>
</protein>
<reference evidence="2" key="1">
    <citation type="submission" date="2017-12" db="EMBL/GenBank/DDBJ databases">
        <title>Sequencing the genomes of 1000 Actinobacteria strains.</title>
        <authorList>
            <person name="Klenk H.-P."/>
        </authorList>
    </citation>
    <scope>NUCLEOTIDE SEQUENCE [LARGE SCALE GENOMIC DNA]</scope>
    <source>
        <strain evidence="2">DSM 44228</strain>
    </source>
</reference>
<dbReference type="PROSITE" id="PS51257">
    <property type="entry name" value="PROKAR_LIPOPROTEIN"/>
    <property type="match status" value="1"/>
</dbReference>
<dbReference type="EMBL" id="PJNB01000001">
    <property type="protein sequence ID" value="PKW15030.1"/>
    <property type="molecule type" value="Genomic_DNA"/>
</dbReference>
<evidence type="ECO:0000313" key="2">
    <source>
        <dbReference type="EMBL" id="PKW15030.1"/>
    </source>
</evidence>
<name>A0A2N3XWM3_SACSN</name>
<keyword evidence="3" id="KW-1185">Reference proteome</keyword>
<accession>A0A2N3XWM3</accession>
<evidence type="ECO:0000313" key="3">
    <source>
        <dbReference type="Proteomes" id="UP000233786"/>
    </source>
</evidence>
<proteinExistence type="predicted"/>
<organism evidence="2 3">
    <name type="scientific">Saccharopolyspora spinosa</name>
    <dbReference type="NCBI Taxonomy" id="60894"/>
    <lineage>
        <taxon>Bacteria</taxon>
        <taxon>Bacillati</taxon>
        <taxon>Actinomycetota</taxon>
        <taxon>Actinomycetes</taxon>
        <taxon>Pseudonocardiales</taxon>
        <taxon>Pseudonocardiaceae</taxon>
        <taxon>Saccharopolyspora</taxon>
    </lineage>
</organism>
<evidence type="ECO:0000256" key="1">
    <source>
        <dbReference type="SAM" id="MobiDB-lite"/>
    </source>
</evidence>
<gene>
    <name evidence="2" type="ORF">A8926_2700</name>
</gene>
<comment type="caution">
    <text evidence="2">The sequence shown here is derived from an EMBL/GenBank/DDBJ whole genome shotgun (WGS) entry which is preliminary data.</text>
</comment>
<dbReference type="AlphaFoldDB" id="A0A2N3XWM3"/>
<feature type="region of interest" description="Disordered" evidence="1">
    <location>
        <begin position="1"/>
        <end position="26"/>
    </location>
</feature>